<organism evidence="21 22">
    <name type="scientific">Segatella copri DSM 18205</name>
    <dbReference type="NCBI Taxonomy" id="537011"/>
    <lineage>
        <taxon>Bacteria</taxon>
        <taxon>Pseudomonadati</taxon>
        <taxon>Bacteroidota</taxon>
        <taxon>Bacteroidia</taxon>
        <taxon>Bacteroidales</taxon>
        <taxon>Prevotellaceae</taxon>
        <taxon>Segatella</taxon>
    </lineage>
</organism>
<feature type="transmembrane region" description="Helical" evidence="18">
    <location>
        <begin position="27"/>
        <end position="54"/>
    </location>
</feature>
<sequence length="795" mass="90290">MCDKSKLLCNFAQIFKEIVMRKRFIHILWAVFGTGILTVILAFVAIWFGMIGYMPDIEDLQNPINRFATQVYSADGKVLGTWNLNKENRIVIPYKKMSPYLIKALVATEDERFYEHSGIDFRALGRAIVKRGILGQTNAGGGSTITQQLAKQLYSEKAGSTMERLLQKPIEWVIAVKLERYYTKEEILALYLNYFDFLHNAVGIKTAANTYFNKEPKNLTLCESATLIGLCKNPSLFNPVRYPERARERRNVVLSQMVKAGYLSRSEYSQYAAEPLTLNFHRTDHKDGSATYLREFLRQYMMAKRPERSDYPSWNHAQFVVDSTQWENDPLYGWCNKNYKKDGSPYNVYSDGLKVFTTIDSRIQQYAEEAMYQHVARYLQPRFSAEIARKPSSPYSDKLTPKQIKSILNRSITQSERYRTMKAAGYSEDEIKAAFRKKQEMTVFTYHGDIDTLMSPLDSIRYYKSFLRSGFMSMDPKTGAVKAYVGGLDYTHFMYDMVSLGRRQVGSTIKPFLYSLAMSNGFQPCDLAPNRQRTYMVAGRPWTPRNANHSRAGQMVPLSWGLAQSSNWVSAYLMSKLNPQQFVQMLRDFGINSPDIHASMSLCLGPCEVSVSEMVSAYTVFANHGIRTAPMFVSRIEDNEGNTIATFQPRMNEVISADNAMKMLTMLMGVVDNGTAGRLRYRYNLEGQIGAKTGTTNNNSDGWFIGFTPQLVSGCWVGGEERDIHFDSMSMGQGATMALPIWAIFMKKVYADPSLGISPAIKFDLPEDYNPCSRKAAEQDDFEEVGGGSIDEVFE</sequence>
<comment type="similarity">
    <text evidence="4">In the N-terminal section; belongs to the glycosyltransferase 51 family.</text>
</comment>
<evidence type="ECO:0000256" key="4">
    <source>
        <dbReference type="ARBA" id="ARBA00007739"/>
    </source>
</evidence>
<dbReference type="GO" id="GO:0030288">
    <property type="term" value="C:outer membrane-bounded periplasmic space"/>
    <property type="evidence" value="ECO:0007669"/>
    <property type="project" value="TreeGrafter"/>
</dbReference>
<dbReference type="GO" id="GO:0009002">
    <property type="term" value="F:serine-type D-Ala-D-Ala carboxypeptidase activity"/>
    <property type="evidence" value="ECO:0007669"/>
    <property type="project" value="UniProtKB-EC"/>
</dbReference>
<evidence type="ECO:0000259" key="20">
    <source>
        <dbReference type="Pfam" id="PF00912"/>
    </source>
</evidence>
<evidence type="ECO:0000256" key="7">
    <source>
        <dbReference type="ARBA" id="ARBA00022670"/>
    </source>
</evidence>
<dbReference type="EMBL" id="ACBX02000009">
    <property type="protein sequence ID" value="EFB36209.1"/>
    <property type="molecule type" value="Genomic_DNA"/>
</dbReference>
<evidence type="ECO:0000256" key="12">
    <source>
        <dbReference type="ARBA" id="ARBA00022984"/>
    </source>
</evidence>
<evidence type="ECO:0000256" key="6">
    <source>
        <dbReference type="ARBA" id="ARBA00022645"/>
    </source>
</evidence>
<dbReference type="PaxDb" id="537011-PREVCOP_04255"/>
<dbReference type="GO" id="GO:0008360">
    <property type="term" value="P:regulation of cell shape"/>
    <property type="evidence" value="ECO:0007669"/>
    <property type="project" value="UniProtKB-KW"/>
</dbReference>
<evidence type="ECO:0000256" key="5">
    <source>
        <dbReference type="ARBA" id="ARBA00022475"/>
    </source>
</evidence>
<evidence type="ECO:0000256" key="10">
    <source>
        <dbReference type="ARBA" id="ARBA00022801"/>
    </source>
</evidence>
<evidence type="ECO:0000313" key="22">
    <source>
        <dbReference type="Proteomes" id="UP000004477"/>
    </source>
</evidence>
<evidence type="ECO:0000256" key="16">
    <source>
        <dbReference type="ARBA" id="ARBA00034000"/>
    </source>
</evidence>
<dbReference type="GO" id="GO:0071555">
    <property type="term" value="P:cell wall organization"/>
    <property type="evidence" value="ECO:0007669"/>
    <property type="project" value="UniProtKB-KW"/>
</dbReference>
<dbReference type="InterPro" id="IPR001264">
    <property type="entry name" value="Glyco_trans_51"/>
</dbReference>
<dbReference type="Gene3D" id="3.40.710.10">
    <property type="entry name" value="DD-peptidase/beta-lactamase superfamily"/>
    <property type="match status" value="2"/>
</dbReference>
<comment type="caution">
    <text evidence="21">The sequence shown here is derived from an EMBL/GenBank/DDBJ whole genome shotgun (WGS) entry which is preliminary data.</text>
</comment>
<keyword evidence="7" id="KW-0645">Protease</keyword>
<dbReference type="SUPFAM" id="SSF56601">
    <property type="entry name" value="beta-lactamase/transpeptidase-like"/>
    <property type="match status" value="1"/>
</dbReference>
<keyword evidence="6" id="KW-0121">Carboxypeptidase</keyword>
<name>D1PAN0_9BACT</name>
<comment type="catalytic activity">
    <reaction evidence="16">
        <text>Preferential cleavage: (Ac)2-L-Lys-D-Ala-|-D-Ala. Also transpeptidation of peptidyl-alanyl moieties that are N-acyl substituents of D-alanine.</text>
        <dbReference type="EC" id="3.4.16.4"/>
    </reaction>
</comment>
<dbReference type="Proteomes" id="UP000004477">
    <property type="component" value="Unassembled WGS sequence"/>
</dbReference>
<dbReference type="GO" id="GO:0009252">
    <property type="term" value="P:peptidoglycan biosynthetic process"/>
    <property type="evidence" value="ECO:0007669"/>
    <property type="project" value="UniProtKB-KW"/>
</dbReference>
<dbReference type="Gene3D" id="1.10.3810.10">
    <property type="entry name" value="Biosynthetic peptidoglycan transglycosylase-like"/>
    <property type="match status" value="1"/>
</dbReference>
<dbReference type="InterPro" id="IPR050396">
    <property type="entry name" value="Glycosyltr_51/Transpeptidase"/>
</dbReference>
<keyword evidence="14" id="KW-0511">Multifunctional enzyme</keyword>
<keyword evidence="12" id="KW-0573">Peptidoglycan synthesis</keyword>
<evidence type="ECO:0000256" key="8">
    <source>
        <dbReference type="ARBA" id="ARBA00022676"/>
    </source>
</evidence>
<evidence type="ECO:0000313" key="21">
    <source>
        <dbReference type="EMBL" id="EFB36209.1"/>
    </source>
</evidence>
<dbReference type="PANTHER" id="PTHR32282">
    <property type="entry name" value="BINDING PROTEIN TRANSPEPTIDASE, PUTATIVE-RELATED"/>
    <property type="match status" value="1"/>
</dbReference>
<dbReference type="Pfam" id="PF00905">
    <property type="entry name" value="Transpeptidase"/>
    <property type="match status" value="1"/>
</dbReference>
<keyword evidence="15" id="KW-0961">Cell wall biogenesis/degradation</keyword>
<dbReference type="InterPro" id="IPR001460">
    <property type="entry name" value="PCN-bd_Tpept"/>
</dbReference>
<evidence type="ECO:0000256" key="11">
    <source>
        <dbReference type="ARBA" id="ARBA00022960"/>
    </source>
</evidence>
<dbReference type="GO" id="GO:0006508">
    <property type="term" value="P:proteolysis"/>
    <property type="evidence" value="ECO:0007669"/>
    <property type="project" value="UniProtKB-KW"/>
</dbReference>
<dbReference type="InterPro" id="IPR036950">
    <property type="entry name" value="PBP_transglycosylase"/>
</dbReference>
<dbReference type="PANTHER" id="PTHR32282:SF11">
    <property type="entry name" value="PENICILLIN-BINDING PROTEIN 1B"/>
    <property type="match status" value="1"/>
</dbReference>
<dbReference type="GO" id="GO:0008658">
    <property type="term" value="F:penicillin binding"/>
    <property type="evidence" value="ECO:0007669"/>
    <property type="project" value="InterPro"/>
</dbReference>
<dbReference type="Pfam" id="PF00912">
    <property type="entry name" value="Transgly"/>
    <property type="match status" value="1"/>
</dbReference>
<comment type="subcellular location">
    <subcellularLocation>
        <location evidence="1">Cell membrane</location>
    </subcellularLocation>
</comment>
<keyword evidence="18" id="KW-1133">Transmembrane helix</keyword>
<keyword evidence="8" id="KW-0328">Glycosyltransferase</keyword>
<evidence type="ECO:0000256" key="1">
    <source>
        <dbReference type="ARBA" id="ARBA00004236"/>
    </source>
</evidence>
<keyword evidence="5" id="KW-1003">Cell membrane</keyword>
<dbReference type="HOGENOM" id="CLU_006354_2_4_10"/>
<evidence type="ECO:0000256" key="17">
    <source>
        <dbReference type="ARBA" id="ARBA00049902"/>
    </source>
</evidence>
<dbReference type="AlphaFoldDB" id="D1PAN0"/>
<keyword evidence="13 18" id="KW-0472">Membrane</keyword>
<dbReference type="InterPro" id="IPR012338">
    <property type="entry name" value="Beta-lactam/transpept-like"/>
</dbReference>
<reference evidence="21" key="1">
    <citation type="submission" date="2009-11" db="EMBL/GenBank/DDBJ databases">
        <authorList>
            <person name="Weinstock G."/>
            <person name="Sodergren E."/>
            <person name="Clifton S."/>
            <person name="Fulton L."/>
            <person name="Fulton B."/>
            <person name="Courtney L."/>
            <person name="Fronick C."/>
            <person name="Harrison M."/>
            <person name="Strong C."/>
            <person name="Farmer C."/>
            <person name="Delahaunty K."/>
            <person name="Markovic C."/>
            <person name="Hall O."/>
            <person name="Minx P."/>
            <person name="Tomlinson C."/>
            <person name="Mitreva M."/>
            <person name="Nelson J."/>
            <person name="Hou S."/>
            <person name="Wollam A."/>
            <person name="Pepin K.H."/>
            <person name="Johnson M."/>
            <person name="Bhonagiri V."/>
            <person name="Nash W.E."/>
            <person name="Warren W."/>
            <person name="Chinwalla A."/>
            <person name="Mardis E.R."/>
            <person name="Wilson R.K."/>
        </authorList>
    </citation>
    <scope>NUCLEOTIDE SEQUENCE [LARGE SCALE GENOMIC DNA]</scope>
    <source>
        <strain evidence="21">DSM 18205</strain>
    </source>
</reference>
<evidence type="ECO:0000256" key="3">
    <source>
        <dbReference type="ARBA" id="ARBA00007090"/>
    </source>
</evidence>
<keyword evidence="18" id="KW-0812">Transmembrane</keyword>
<dbReference type="GO" id="GO:0008955">
    <property type="term" value="F:peptidoglycan glycosyltransferase activity"/>
    <property type="evidence" value="ECO:0007669"/>
    <property type="project" value="UniProtKB-EC"/>
</dbReference>
<feature type="domain" description="Penicillin-binding protein transpeptidase" evidence="19">
    <location>
        <begin position="471"/>
        <end position="710"/>
    </location>
</feature>
<evidence type="ECO:0000256" key="15">
    <source>
        <dbReference type="ARBA" id="ARBA00023316"/>
    </source>
</evidence>
<keyword evidence="10" id="KW-0378">Hydrolase</keyword>
<proteinExistence type="inferred from homology"/>
<evidence type="ECO:0000256" key="14">
    <source>
        <dbReference type="ARBA" id="ARBA00023268"/>
    </source>
</evidence>
<comment type="pathway">
    <text evidence="2">Cell wall biogenesis; peptidoglycan biosynthesis.</text>
</comment>
<evidence type="ECO:0000256" key="2">
    <source>
        <dbReference type="ARBA" id="ARBA00004752"/>
    </source>
</evidence>
<comment type="similarity">
    <text evidence="3">In the C-terminal section; belongs to the transpeptidase family.</text>
</comment>
<keyword evidence="11" id="KW-0133">Cell shape</keyword>
<dbReference type="InterPro" id="IPR023346">
    <property type="entry name" value="Lysozyme-like_dom_sf"/>
</dbReference>
<comment type="catalytic activity">
    <reaction evidence="17">
        <text>[GlcNAc-(1-&gt;4)-Mur2Ac(oyl-L-Ala-gamma-D-Glu-L-Lys-D-Ala-D-Ala)](n)-di-trans,octa-cis-undecaprenyl diphosphate + beta-D-GlcNAc-(1-&gt;4)-Mur2Ac(oyl-L-Ala-gamma-D-Glu-L-Lys-D-Ala-D-Ala)-di-trans,octa-cis-undecaprenyl diphosphate = [GlcNAc-(1-&gt;4)-Mur2Ac(oyl-L-Ala-gamma-D-Glu-L-Lys-D-Ala-D-Ala)](n+1)-di-trans,octa-cis-undecaprenyl diphosphate + di-trans,octa-cis-undecaprenyl diphosphate + H(+)</text>
        <dbReference type="Rhea" id="RHEA:23708"/>
        <dbReference type="Rhea" id="RHEA-COMP:9602"/>
        <dbReference type="Rhea" id="RHEA-COMP:9603"/>
        <dbReference type="ChEBI" id="CHEBI:15378"/>
        <dbReference type="ChEBI" id="CHEBI:58405"/>
        <dbReference type="ChEBI" id="CHEBI:60033"/>
        <dbReference type="ChEBI" id="CHEBI:78435"/>
        <dbReference type="EC" id="2.4.99.28"/>
    </reaction>
</comment>
<dbReference type="SUPFAM" id="SSF53955">
    <property type="entry name" value="Lysozyme-like"/>
    <property type="match status" value="1"/>
</dbReference>
<feature type="domain" description="Glycosyl transferase family 51" evidence="20">
    <location>
        <begin position="76"/>
        <end position="257"/>
    </location>
</feature>
<dbReference type="STRING" id="537011.PREVCOP_04255"/>
<evidence type="ECO:0000256" key="13">
    <source>
        <dbReference type="ARBA" id="ARBA00023136"/>
    </source>
</evidence>
<evidence type="ECO:0000259" key="19">
    <source>
        <dbReference type="Pfam" id="PF00905"/>
    </source>
</evidence>
<evidence type="ECO:0000256" key="9">
    <source>
        <dbReference type="ARBA" id="ARBA00022679"/>
    </source>
</evidence>
<evidence type="ECO:0000256" key="18">
    <source>
        <dbReference type="SAM" id="Phobius"/>
    </source>
</evidence>
<dbReference type="CAZy" id="GT51">
    <property type="family name" value="Glycosyltransferase Family 51"/>
</dbReference>
<accession>D1PAN0</accession>
<dbReference type="GO" id="GO:0005886">
    <property type="term" value="C:plasma membrane"/>
    <property type="evidence" value="ECO:0007669"/>
    <property type="project" value="UniProtKB-SubCell"/>
</dbReference>
<keyword evidence="22" id="KW-1185">Reference proteome</keyword>
<gene>
    <name evidence="21" type="ORF">PREVCOP_04255</name>
</gene>
<keyword evidence="9" id="KW-0808">Transferase</keyword>
<protein>
    <submittedName>
        <fullName evidence="21">Transglycosylase</fullName>
    </submittedName>
</protein>